<gene>
    <name evidence="1" type="ORF">GZ78_16945</name>
</gene>
<reference evidence="1 2" key="1">
    <citation type="submission" date="2014-06" db="EMBL/GenBank/DDBJ databases">
        <title>Whole Genome Sequences of Three Symbiotic Endozoicomonas Bacteria.</title>
        <authorList>
            <person name="Neave M.J."/>
            <person name="Apprill A."/>
            <person name="Voolstra C.R."/>
        </authorList>
    </citation>
    <scope>NUCLEOTIDE SEQUENCE [LARGE SCALE GENOMIC DNA]</scope>
    <source>
        <strain evidence="1 2">DSM 25634</strain>
    </source>
</reference>
<dbReference type="AlphaFoldDB" id="A0A081NG88"/>
<dbReference type="OrthoDB" id="8778913at2"/>
<comment type="caution">
    <text evidence="1">The sequence shown here is derived from an EMBL/GenBank/DDBJ whole genome shotgun (WGS) entry which is preliminary data.</text>
</comment>
<accession>A0A081NG88</accession>
<proteinExistence type="predicted"/>
<organism evidence="1 2">
    <name type="scientific">Endozoicomonas numazuensis</name>
    <dbReference type="NCBI Taxonomy" id="1137799"/>
    <lineage>
        <taxon>Bacteria</taxon>
        <taxon>Pseudomonadati</taxon>
        <taxon>Pseudomonadota</taxon>
        <taxon>Gammaproteobacteria</taxon>
        <taxon>Oceanospirillales</taxon>
        <taxon>Endozoicomonadaceae</taxon>
        <taxon>Endozoicomonas</taxon>
    </lineage>
</organism>
<dbReference type="STRING" id="1137799.GZ78_16945"/>
<name>A0A081NG88_9GAMM</name>
<dbReference type="eggNOG" id="COG0446">
    <property type="taxonomic scope" value="Bacteria"/>
</dbReference>
<sequence length="314" mass="36161">MVRTLEYDSDDKAISLDDFYEVCESTPIKRGEDLEPLSPFLHQLSNNRQFLSDYLCQYLKSFATLEASHSLLPTTFIPRFGKDYVFRVVVWPDNFNTIEKGQYNYLHNHDINFITCGYAGPGYKTDIYEFDYERCSGVMGEKAEFRFVESTLLTQGKVMQFTAGTDIHLQYPPEATSVSINVVQRERQMAVAECSFDSKTHRVNGHAVSIFAKDMMLHAIANFGDENCRDVLTQIARRHPFMRVRASAWHALMQAHPEELDQLAEQGARDPHLYVRTSVKQFHEGMTQYFGLCLAWPTGNEQGNFIVEEVQYEN</sequence>
<evidence type="ECO:0000313" key="1">
    <source>
        <dbReference type="EMBL" id="KEQ17461.1"/>
    </source>
</evidence>
<evidence type="ECO:0000313" key="2">
    <source>
        <dbReference type="Proteomes" id="UP000028073"/>
    </source>
</evidence>
<keyword evidence="2" id="KW-1185">Reference proteome</keyword>
<protein>
    <submittedName>
        <fullName evidence="1">Uncharacterized protein</fullName>
    </submittedName>
</protein>
<dbReference type="EMBL" id="JOKH01000003">
    <property type="protein sequence ID" value="KEQ17461.1"/>
    <property type="molecule type" value="Genomic_DNA"/>
</dbReference>
<dbReference type="RefSeq" id="WP_034837750.1">
    <property type="nucleotide sequence ID" value="NZ_JOKH01000003.1"/>
</dbReference>
<dbReference type="Proteomes" id="UP000028073">
    <property type="component" value="Unassembled WGS sequence"/>
</dbReference>